<gene>
    <name evidence="2" type="ORF">GCM10011335_18570</name>
</gene>
<reference evidence="2" key="1">
    <citation type="journal article" date="2014" name="Int. J. Syst. Evol. Microbiol.">
        <title>Complete genome sequence of Corynebacterium casei LMG S-19264T (=DSM 44701T), isolated from a smear-ripened cheese.</title>
        <authorList>
            <consortium name="US DOE Joint Genome Institute (JGI-PGF)"/>
            <person name="Walter F."/>
            <person name="Albersmeier A."/>
            <person name="Kalinowski J."/>
            <person name="Ruckert C."/>
        </authorList>
    </citation>
    <scope>NUCLEOTIDE SEQUENCE</scope>
    <source>
        <strain evidence="2">CGMCC 1.15493</strain>
    </source>
</reference>
<dbReference type="AlphaFoldDB" id="A0A916XW15"/>
<accession>A0A916XW15</accession>
<reference evidence="2" key="2">
    <citation type="submission" date="2020-09" db="EMBL/GenBank/DDBJ databases">
        <authorList>
            <person name="Sun Q."/>
            <person name="Zhou Y."/>
        </authorList>
    </citation>
    <scope>NUCLEOTIDE SEQUENCE</scope>
    <source>
        <strain evidence="2">CGMCC 1.15493</strain>
    </source>
</reference>
<sequence>MSSTDRTESADPSLDALEARSEHLRSGLADTVGELRSRLSPETIKADVKDSIVQSGQDMLAKLERSARENPLQTAAIGAGLAYPVIGILRSIPAPILLMGAGVALSGRNNIFSGLLSSDKVAGAVTAGSDKASGLAGKASDTASAAAASVTSRAQSVTDDVTDAVSAASASVTGTVSDATQGISDAAGAAAQQARMAYHDATHAVGDATERAAALGRQGRDTLVDTVQRNPLLVGALTALAGAALATLIPHSRTESRLLGDSSARVRERAKSAAQEGLHAAMDAGERVVASTVEAARDEGLEPEAGKEAIRDLGERATAVVEAGMKAIVPDDGPSDESEGPTGEGRRNPVPHRPLGN</sequence>
<evidence type="ECO:0000256" key="1">
    <source>
        <dbReference type="SAM" id="MobiDB-lite"/>
    </source>
</evidence>
<feature type="region of interest" description="Disordered" evidence="1">
    <location>
        <begin position="326"/>
        <end position="357"/>
    </location>
</feature>
<name>A0A916XW15_9HYPH</name>
<dbReference type="Gene3D" id="1.20.120.20">
    <property type="entry name" value="Apolipoprotein"/>
    <property type="match status" value="1"/>
</dbReference>
<evidence type="ECO:0000313" key="3">
    <source>
        <dbReference type="Proteomes" id="UP000613160"/>
    </source>
</evidence>
<evidence type="ECO:0000313" key="2">
    <source>
        <dbReference type="EMBL" id="GGD16101.1"/>
    </source>
</evidence>
<organism evidence="2 3">
    <name type="scientific">Aureimonas glaciei</name>
    <dbReference type="NCBI Taxonomy" id="1776957"/>
    <lineage>
        <taxon>Bacteria</taxon>
        <taxon>Pseudomonadati</taxon>
        <taxon>Pseudomonadota</taxon>
        <taxon>Alphaproteobacteria</taxon>
        <taxon>Hyphomicrobiales</taxon>
        <taxon>Aurantimonadaceae</taxon>
        <taxon>Aureimonas</taxon>
    </lineage>
</organism>
<evidence type="ECO:0008006" key="4">
    <source>
        <dbReference type="Google" id="ProtNLM"/>
    </source>
</evidence>
<comment type="caution">
    <text evidence="2">The sequence shown here is derived from an EMBL/GenBank/DDBJ whole genome shotgun (WGS) entry which is preliminary data.</text>
</comment>
<keyword evidence="3" id="KW-1185">Reference proteome</keyword>
<dbReference type="EMBL" id="BMJJ01000003">
    <property type="protein sequence ID" value="GGD16101.1"/>
    <property type="molecule type" value="Genomic_DNA"/>
</dbReference>
<dbReference type="RefSeq" id="WP_188850280.1">
    <property type="nucleotide sequence ID" value="NZ_BMJJ01000003.1"/>
</dbReference>
<proteinExistence type="predicted"/>
<dbReference type="Proteomes" id="UP000613160">
    <property type="component" value="Unassembled WGS sequence"/>
</dbReference>
<protein>
    <recommendedName>
        <fullName evidence="4">DUF3618 domain-containing protein</fullName>
    </recommendedName>
</protein>